<sequence length="191" mass="21774">MNIRYYRMSSIRVVDTRTIAGIVDLGFHTTLSTVLTMVNSSILATLMTTNPEEATVGVIGNQVVSIEEFDKNDDRLWRYPVIEVTKVVDGDTLDASLDMGFSLVSKERFRLNYIDTYELRDSDPIKKELAYSAKRFMEEMMLSSISPVIIRSVKTEKYGRWLGDIYLSDGTYVNELLVEKGFTESDNLPKK</sequence>
<dbReference type="Proteomes" id="UP000203261">
    <property type="component" value="Segment"/>
</dbReference>
<protein>
    <submittedName>
        <fullName evidence="2">Endonuclease</fullName>
    </submittedName>
</protein>
<dbReference type="SUPFAM" id="SSF50199">
    <property type="entry name" value="Staphylococcal nuclease"/>
    <property type="match status" value="1"/>
</dbReference>
<gene>
    <name evidence="2" type="ORF">SP15_233</name>
</gene>
<dbReference type="Pfam" id="PF00565">
    <property type="entry name" value="SNase"/>
    <property type="match status" value="1"/>
</dbReference>
<dbReference type="Gene3D" id="2.40.50.90">
    <property type="match status" value="1"/>
</dbReference>
<keyword evidence="2" id="KW-0540">Nuclease</keyword>
<organism evidence="2 3">
    <name type="scientific">Bacillus phage SP-15</name>
    <dbReference type="NCBI Taxonomy" id="1792032"/>
    <lineage>
        <taxon>Viruses</taxon>
        <taxon>Duplodnaviria</taxon>
        <taxon>Heunggongvirae</taxon>
        <taxon>Uroviricota</taxon>
        <taxon>Caudoviricetes</taxon>
        <taxon>Thornevirus</taxon>
        <taxon>Thornevirus SP15</taxon>
    </lineage>
</organism>
<dbReference type="GO" id="GO:0004519">
    <property type="term" value="F:endonuclease activity"/>
    <property type="evidence" value="ECO:0007669"/>
    <property type="project" value="UniProtKB-KW"/>
</dbReference>
<evidence type="ECO:0000313" key="2">
    <source>
        <dbReference type="EMBL" id="AMM45036.1"/>
    </source>
</evidence>
<proteinExistence type="predicted"/>
<dbReference type="InterPro" id="IPR016071">
    <property type="entry name" value="Staphylococal_nuclease_OB-fold"/>
</dbReference>
<accession>A0A127AWE6</accession>
<dbReference type="RefSeq" id="YP_009302625.1">
    <property type="nucleotide sequence ID" value="NC_031245.1"/>
</dbReference>
<name>A0A127AWE6_9CAUD</name>
<keyword evidence="2" id="KW-0378">Hydrolase</keyword>
<dbReference type="InterPro" id="IPR035437">
    <property type="entry name" value="SNase_OB-fold_sf"/>
</dbReference>
<feature type="domain" description="TNase-like" evidence="1">
    <location>
        <begin position="78"/>
        <end position="191"/>
    </location>
</feature>
<evidence type="ECO:0000259" key="1">
    <source>
        <dbReference type="PROSITE" id="PS50830"/>
    </source>
</evidence>
<dbReference type="EMBL" id="KT624200">
    <property type="protein sequence ID" value="AMM45036.1"/>
    <property type="molecule type" value="Genomic_DNA"/>
</dbReference>
<reference evidence="2 3" key="1">
    <citation type="submission" date="2015-08" db="EMBL/GenBank/DDBJ databases">
        <authorList>
            <person name="Babu N.S."/>
            <person name="Beckwith C.J."/>
            <person name="Beseler K.G."/>
            <person name="Brison A."/>
            <person name="Carone J.V."/>
            <person name="Caskin T.P."/>
            <person name="Diamond M."/>
            <person name="Durham M.E."/>
            <person name="Foxe J.M."/>
            <person name="Go M."/>
            <person name="Henderson B.A."/>
            <person name="Jones I.B."/>
            <person name="McGettigan J.A."/>
            <person name="Micheletti S.J."/>
            <person name="Nasrallah M.E."/>
            <person name="Ortiz D."/>
            <person name="Piller C.R."/>
            <person name="Privatt S.R."/>
            <person name="Schneider S.L."/>
            <person name="Sharp S."/>
            <person name="Smith T.C."/>
            <person name="Stanton J.D."/>
            <person name="Ullery H.E."/>
            <person name="Wilson R.J."/>
            <person name="Serrano M.G."/>
            <person name="Buck G."/>
            <person name="Lee V."/>
            <person name="Wang Y."/>
            <person name="Carvalho R."/>
            <person name="Voegtly L."/>
            <person name="Shi R."/>
            <person name="Duckworth R."/>
            <person name="Johnson A."/>
            <person name="Loviza R."/>
            <person name="Walstead R."/>
            <person name="Shah Z."/>
            <person name="Kiflezghi M."/>
            <person name="Wade K."/>
            <person name="Ball S.L."/>
            <person name="Bradley K.W."/>
            <person name="Asai D.J."/>
            <person name="Bowman C.A."/>
            <person name="Russell D.A."/>
            <person name="Pope W.H."/>
            <person name="Jacobs-Sera D."/>
            <person name="Hendrix R.W."/>
            <person name="Hatfull G.F."/>
        </authorList>
    </citation>
    <scope>NUCLEOTIDE SEQUENCE [LARGE SCALE GENOMIC DNA]</scope>
</reference>
<dbReference type="GeneID" id="29125404"/>
<evidence type="ECO:0000313" key="3">
    <source>
        <dbReference type="Proteomes" id="UP000203261"/>
    </source>
</evidence>
<dbReference type="OrthoDB" id="11376at10239"/>
<dbReference type="KEGG" id="vg:29125404"/>
<keyword evidence="3" id="KW-1185">Reference proteome</keyword>
<keyword evidence="2" id="KW-0255">Endonuclease</keyword>
<dbReference type="PROSITE" id="PS50830">
    <property type="entry name" value="TNASE_3"/>
    <property type="match status" value="1"/>
</dbReference>